<evidence type="ECO:0000256" key="8">
    <source>
        <dbReference type="SAM" id="Phobius"/>
    </source>
</evidence>
<evidence type="ECO:0000256" key="5">
    <source>
        <dbReference type="ARBA" id="ARBA00022989"/>
    </source>
</evidence>
<reference evidence="9 10" key="1">
    <citation type="journal article" date="2016" name="Nat. Commun.">
        <title>Thousands of microbial genomes shed light on interconnected biogeochemical processes in an aquifer system.</title>
        <authorList>
            <person name="Anantharaman K."/>
            <person name="Brown C.T."/>
            <person name="Hug L.A."/>
            <person name="Sharon I."/>
            <person name="Castelle C.J."/>
            <person name="Probst A.J."/>
            <person name="Thomas B.C."/>
            <person name="Singh A."/>
            <person name="Wilkins M.J."/>
            <person name="Karaoz U."/>
            <person name="Brodie E.L."/>
            <person name="Williams K.H."/>
            <person name="Hubbard S.S."/>
            <person name="Banfield J.F."/>
        </authorList>
    </citation>
    <scope>NUCLEOTIDE SEQUENCE [LARGE SCALE GENOMIC DNA]</scope>
</reference>
<sequence length="374" mass="43101">MQPRGINFYLWLIAGIGILSMLFHGLGLFPSAPWQIVYSDVLGFFDRAAATGFPYLEKQIEYPVITGLLIHWFGQLGQTKAAYYLLSAAALVGMGVFTTYVLFKSVPESHRRQLLRYWIFAPSMLIFFVYNWDMIALLFVICAFYFMQRNEDGWAAVFLALGFSSKFFPALYLLPLLLRHQQIKEWIKIIVIFSGMALAINGFFLIRNFGGWYYFFSLNQLRGSNLDSIWTVIRFLFPSFEDVSRINAASLIIFLAGLGYLLWRHRRSNTIALCAAITVVFLLTNKVFTPQYLLWLLPFFIILPEPKRFWFYAAEFANLGALFAALAWFFNGKSINYFYITGIFVVVRHIALFSLLRHFLSVKSIAIFKEAAGQ</sequence>
<comment type="subcellular location">
    <subcellularLocation>
        <location evidence="1">Cell membrane</location>
        <topology evidence="1">Multi-pass membrane protein</topology>
    </subcellularLocation>
</comment>
<dbReference type="InterPro" id="IPR018584">
    <property type="entry name" value="GT87"/>
</dbReference>
<evidence type="ECO:0000313" key="9">
    <source>
        <dbReference type="EMBL" id="OGY68265.1"/>
    </source>
</evidence>
<dbReference type="Pfam" id="PF09594">
    <property type="entry name" value="GT87"/>
    <property type="match status" value="1"/>
</dbReference>
<accession>A0A1G1ZUX7</accession>
<keyword evidence="6 8" id="KW-0472">Membrane</keyword>
<organism evidence="9 10">
    <name type="scientific">Candidatus Harrisonbacteria bacterium RIFCSPLOWO2_02_FULL_45_10c</name>
    <dbReference type="NCBI Taxonomy" id="1798410"/>
    <lineage>
        <taxon>Bacteria</taxon>
        <taxon>Candidatus Harrisoniibacteriota</taxon>
    </lineage>
</organism>
<feature type="transmembrane region" description="Helical" evidence="8">
    <location>
        <begin position="337"/>
        <end position="356"/>
    </location>
</feature>
<evidence type="ECO:0000256" key="7">
    <source>
        <dbReference type="ARBA" id="ARBA00024033"/>
    </source>
</evidence>
<evidence type="ECO:0000256" key="6">
    <source>
        <dbReference type="ARBA" id="ARBA00023136"/>
    </source>
</evidence>
<feature type="transmembrane region" description="Helical" evidence="8">
    <location>
        <begin position="7"/>
        <end position="29"/>
    </location>
</feature>
<evidence type="ECO:0000256" key="4">
    <source>
        <dbReference type="ARBA" id="ARBA00022692"/>
    </source>
</evidence>
<dbReference type="GO" id="GO:0016758">
    <property type="term" value="F:hexosyltransferase activity"/>
    <property type="evidence" value="ECO:0007669"/>
    <property type="project" value="InterPro"/>
</dbReference>
<dbReference type="EMBL" id="MHJM01000004">
    <property type="protein sequence ID" value="OGY68265.1"/>
    <property type="molecule type" value="Genomic_DNA"/>
</dbReference>
<feature type="transmembrane region" description="Helical" evidence="8">
    <location>
        <begin position="153"/>
        <end position="174"/>
    </location>
</feature>
<dbReference type="GO" id="GO:0005886">
    <property type="term" value="C:plasma membrane"/>
    <property type="evidence" value="ECO:0007669"/>
    <property type="project" value="UniProtKB-SubCell"/>
</dbReference>
<comment type="caution">
    <text evidence="9">The sequence shown here is derived from an EMBL/GenBank/DDBJ whole genome shotgun (WGS) entry which is preliminary data.</text>
</comment>
<evidence type="ECO:0000313" key="10">
    <source>
        <dbReference type="Proteomes" id="UP000176284"/>
    </source>
</evidence>
<keyword evidence="2" id="KW-1003">Cell membrane</keyword>
<evidence type="ECO:0000256" key="2">
    <source>
        <dbReference type="ARBA" id="ARBA00022475"/>
    </source>
</evidence>
<feature type="transmembrane region" description="Helical" evidence="8">
    <location>
        <begin position="309"/>
        <end position="330"/>
    </location>
</feature>
<keyword evidence="5 8" id="KW-1133">Transmembrane helix</keyword>
<keyword evidence="3" id="KW-0808">Transferase</keyword>
<proteinExistence type="inferred from homology"/>
<dbReference type="STRING" id="1798410.A3H63_02095"/>
<gene>
    <name evidence="9" type="ORF">A3H63_02095</name>
</gene>
<evidence type="ECO:0008006" key="11">
    <source>
        <dbReference type="Google" id="ProtNLM"/>
    </source>
</evidence>
<feature type="transmembrane region" description="Helical" evidence="8">
    <location>
        <begin position="270"/>
        <end position="289"/>
    </location>
</feature>
<evidence type="ECO:0000256" key="1">
    <source>
        <dbReference type="ARBA" id="ARBA00004651"/>
    </source>
</evidence>
<dbReference type="Proteomes" id="UP000176284">
    <property type="component" value="Unassembled WGS sequence"/>
</dbReference>
<feature type="transmembrane region" description="Helical" evidence="8">
    <location>
        <begin position="81"/>
        <end position="103"/>
    </location>
</feature>
<evidence type="ECO:0000256" key="3">
    <source>
        <dbReference type="ARBA" id="ARBA00022679"/>
    </source>
</evidence>
<name>A0A1G1ZUX7_9BACT</name>
<feature type="transmembrane region" description="Helical" evidence="8">
    <location>
        <begin position="186"/>
        <end position="206"/>
    </location>
</feature>
<feature type="transmembrane region" description="Helical" evidence="8">
    <location>
        <begin position="124"/>
        <end position="147"/>
    </location>
</feature>
<comment type="similarity">
    <text evidence="7">Belongs to the glycosyltransferase 87 family.</text>
</comment>
<feature type="transmembrane region" description="Helical" evidence="8">
    <location>
        <begin position="246"/>
        <end position="263"/>
    </location>
</feature>
<keyword evidence="4 8" id="KW-0812">Transmembrane</keyword>
<dbReference type="AlphaFoldDB" id="A0A1G1ZUX7"/>
<protein>
    <recommendedName>
        <fullName evidence="11">DUF2029 domain-containing protein</fullName>
    </recommendedName>
</protein>